<dbReference type="EMBL" id="CM023473">
    <property type="protein sequence ID" value="KAH7953129.1"/>
    <property type="molecule type" value="Genomic_DNA"/>
</dbReference>
<protein>
    <submittedName>
        <fullName evidence="1">Uncharacterized protein</fullName>
    </submittedName>
</protein>
<evidence type="ECO:0000313" key="2">
    <source>
        <dbReference type="Proteomes" id="UP000821865"/>
    </source>
</evidence>
<proteinExistence type="predicted"/>
<gene>
    <name evidence="1" type="ORF">HPB49_004988</name>
</gene>
<name>A0ACB8CVA4_DERSI</name>
<dbReference type="Proteomes" id="UP000821865">
    <property type="component" value="Chromosome 4"/>
</dbReference>
<evidence type="ECO:0000313" key="1">
    <source>
        <dbReference type="EMBL" id="KAH7953129.1"/>
    </source>
</evidence>
<organism evidence="1 2">
    <name type="scientific">Dermacentor silvarum</name>
    <name type="common">Tick</name>
    <dbReference type="NCBI Taxonomy" id="543639"/>
    <lineage>
        <taxon>Eukaryota</taxon>
        <taxon>Metazoa</taxon>
        <taxon>Ecdysozoa</taxon>
        <taxon>Arthropoda</taxon>
        <taxon>Chelicerata</taxon>
        <taxon>Arachnida</taxon>
        <taxon>Acari</taxon>
        <taxon>Parasitiformes</taxon>
        <taxon>Ixodida</taxon>
        <taxon>Ixodoidea</taxon>
        <taxon>Ixodidae</taxon>
        <taxon>Rhipicephalinae</taxon>
        <taxon>Dermacentor</taxon>
    </lineage>
</organism>
<reference evidence="1" key="1">
    <citation type="submission" date="2020-05" db="EMBL/GenBank/DDBJ databases">
        <title>Large-scale comparative analyses of tick genomes elucidate their genetic diversity and vector capacities.</title>
        <authorList>
            <person name="Jia N."/>
            <person name="Wang J."/>
            <person name="Shi W."/>
            <person name="Du L."/>
            <person name="Sun Y."/>
            <person name="Zhan W."/>
            <person name="Jiang J."/>
            <person name="Wang Q."/>
            <person name="Zhang B."/>
            <person name="Ji P."/>
            <person name="Sakyi L.B."/>
            <person name="Cui X."/>
            <person name="Yuan T."/>
            <person name="Jiang B."/>
            <person name="Yang W."/>
            <person name="Lam T.T.-Y."/>
            <person name="Chang Q."/>
            <person name="Ding S."/>
            <person name="Wang X."/>
            <person name="Zhu J."/>
            <person name="Ruan X."/>
            <person name="Zhao L."/>
            <person name="Wei J."/>
            <person name="Que T."/>
            <person name="Du C."/>
            <person name="Cheng J."/>
            <person name="Dai P."/>
            <person name="Han X."/>
            <person name="Huang E."/>
            <person name="Gao Y."/>
            <person name="Liu J."/>
            <person name="Shao H."/>
            <person name="Ye R."/>
            <person name="Li L."/>
            <person name="Wei W."/>
            <person name="Wang X."/>
            <person name="Wang C."/>
            <person name="Yang T."/>
            <person name="Huo Q."/>
            <person name="Li W."/>
            <person name="Guo W."/>
            <person name="Chen H."/>
            <person name="Zhou L."/>
            <person name="Ni X."/>
            <person name="Tian J."/>
            <person name="Zhou Y."/>
            <person name="Sheng Y."/>
            <person name="Liu T."/>
            <person name="Pan Y."/>
            <person name="Xia L."/>
            <person name="Li J."/>
            <person name="Zhao F."/>
            <person name="Cao W."/>
        </authorList>
    </citation>
    <scope>NUCLEOTIDE SEQUENCE</scope>
    <source>
        <strain evidence="1">Dsil-2018</strain>
    </source>
</reference>
<accession>A0ACB8CVA4</accession>
<sequence>MDGFIDYGEVMAPDANHLADHALVLMFVPLFEGWVQPIASFATKGAAPGKVLAELVMSGIL</sequence>
<keyword evidence="2" id="KW-1185">Reference proteome</keyword>
<comment type="caution">
    <text evidence="1">The sequence shown here is derived from an EMBL/GenBank/DDBJ whole genome shotgun (WGS) entry which is preliminary data.</text>
</comment>